<dbReference type="PANTHER" id="PTHR27007">
    <property type="match status" value="1"/>
</dbReference>
<dbReference type="PROSITE" id="PS50011">
    <property type="entry name" value="PROTEIN_KINASE_DOM"/>
    <property type="match status" value="1"/>
</dbReference>
<evidence type="ECO:0000256" key="9">
    <source>
        <dbReference type="ARBA" id="ARBA00047899"/>
    </source>
</evidence>
<keyword evidence="5" id="KW-0808">Transferase</keyword>
<dbReference type="SUPFAM" id="SSF56112">
    <property type="entry name" value="Protein kinase-like (PK-like)"/>
    <property type="match status" value="1"/>
</dbReference>
<accession>A0AAE0A931</accession>
<protein>
    <recommendedName>
        <fullName evidence="3">non-specific serine/threonine protein kinase</fullName>
        <ecNumber evidence="3">2.7.11.1</ecNumber>
    </recommendedName>
</protein>
<proteinExistence type="inferred from homology"/>
<comment type="similarity">
    <text evidence="1">In the N-terminal section; belongs to the leguminous lectin family.</text>
</comment>
<comment type="caution">
    <text evidence="12">The sequence shown here is derived from an EMBL/GenBank/DDBJ whole genome shotgun (WGS) entry which is preliminary data.</text>
</comment>
<evidence type="ECO:0000256" key="7">
    <source>
        <dbReference type="ARBA" id="ARBA00022777"/>
    </source>
</evidence>
<dbReference type="SMART" id="SM00220">
    <property type="entry name" value="S_TKc"/>
    <property type="match status" value="1"/>
</dbReference>
<sequence length="235" mass="26194">MPNGSLDKLLYSNKKSNLDWFHLFRILRGVASGLLYLHEEWEQVVLHRDIKPGNVLLDADLNGKLGDFGVARLHDHGSNSQTTKLVGTIGYMAPELPTTEKASTSTDVYSFGVFMLEVASGKRPMEQRGFVIDCWRRGAILDASDPILEGTFPEDQMELVLELGLFCSHSNQTARPSMRQVMQYLDGDAKFLVDIPYDNVIDFFLATNKSSDMVLFTPFSGSCSSQIISTMIQSS</sequence>
<evidence type="ECO:0000256" key="4">
    <source>
        <dbReference type="ARBA" id="ARBA00022527"/>
    </source>
</evidence>
<evidence type="ECO:0000256" key="2">
    <source>
        <dbReference type="ARBA" id="ARBA00010217"/>
    </source>
</evidence>
<keyword evidence="4" id="KW-0723">Serine/threonine-protein kinase</keyword>
<dbReference type="InterPro" id="IPR011009">
    <property type="entry name" value="Kinase-like_dom_sf"/>
</dbReference>
<evidence type="ECO:0000256" key="10">
    <source>
        <dbReference type="ARBA" id="ARBA00048679"/>
    </source>
</evidence>
<dbReference type="Proteomes" id="UP001281410">
    <property type="component" value="Unassembled WGS sequence"/>
</dbReference>
<comment type="catalytic activity">
    <reaction evidence="9">
        <text>L-threonyl-[protein] + ATP = O-phospho-L-threonyl-[protein] + ADP + H(+)</text>
        <dbReference type="Rhea" id="RHEA:46608"/>
        <dbReference type="Rhea" id="RHEA-COMP:11060"/>
        <dbReference type="Rhea" id="RHEA-COMP:11605"/>
        <dbReference type="ChEBI" id="CHEBI:15378"/>
        <dbReference type="ChEBI" id="CHEBI:30013"/>
        <dbReference type="ChEBI" id="CHEBI:30616"/>
        <dbReference type="ChEBI" id="CHEBI:61977"/>
        <dbReference type="ChEBI" id="CHEBI:456216"/>
        <dbReference type="EC" id="2.7.11.1"/>
    </reaction>
</comment>
<organism evidence="12 13">
    <name type="scientific">Dipteronia sinensis</name>
    <dbReference type="NCBI Taxonomy" id="43782"/>
    <lineage>
        <taxon>Eukaryota</taxon>
        <taxon>Viridiplantae</taxon>
        <taxon>Streptophyta</taxon>
        <taxon>Embryophyta</taxon>
        <taxon>Tracheophyta</taxon>
        <taxon>Spermatophyta</taxon>
        <taxon>Magnoliopsida</taxon>
        <taxon>eudicotyledons</taxon>
        <taxon>Gunneridae</taxon>
        <taxon>Pentapetalae</taxon>
        <taxon>rosids</taxon>
        <taxon>malvids</taxon>
        <taxon>Sapindales</taxon>
        <taxon>Sapindaceae</taxon>
        <taxon>Hippocastanoideae</taxon>
        <taxon>Acereae</taxon>
        <taxon>Dipteronia</taxon>
    </lineage>
</organism>
<keyword evidence="8" id="KW-0067">ATP-binding</keyword>
<dbReference type="PROSITE" id="PS00108">
    <property type="entry name" value="PROTEIN_KINASE_ST"/>
    <property type="match status" value="1"/>
</dbReference>
<keyword evidence="6" id="KW-0547">Nucleotide-binding</keyword>
<evidence type="ECO:0000256" key="6">
    <source>
        <dbReference type="ARBA" id="ARBA00022741"/>
    </source>
</evidence>
<feature type="domain" description="Protein kinase" evidence="11">
    <location>
        <begin position="1"/>
        <end position="192"/>
    </location>
</feature>
<dbReference type="Pfam" id="PF00069">
    <property type="entry name" value="Pkinase"/>
    <property type="match status" value="1"/>
</dbReference>
<dbReference type="EC" id="2.7.11.1" evidence="3"/>
<keyword evidence="13" id="KW-1185">Reference proteome</keyword>
<evidence type="ECO:0000313" key="13">
    <source>
        <dbReference type="Proteomes" id="UP001281410"/>
    </source>
</evidence>
<dbReference type="GO" id="GO:0005524">
    <property type="term" value="F:ATP binding"/>
    <property type="evidence" value="ECO:0007669"/>
    <property type="project" value="UniProtKB-KW"/>
</dbReference>
<dbReference type="Gene3D" id="1.10.510.10">
    <property type="entry name" value="Transferase(Phosphotransferase) domain 1"/>
    <property type="match status" value="1"/>
</dbReference>
<dbReference type="FunFam" id="1.10.510.10:FF:000108">
    <property type="entry name" value="L-type lectin-domain containing receptor kinase S.4"/>
    <property type="match status" value="1"/>
</dbReference>
<comment type="similarity">
    <text evidence="2">In the C-terminal section; belongs to the protein kinase superfamily. Ser/Thr protein kinase family.</text>
</comment>
<gene>
    <name evidence="12" type="ORF">Dsin_020371</name>
</gene>
<evidence type="ECO:0000256" key="5">
    <source>
        <dbReference type="ARBA" id="ARBA00022679"/>
    </source>
</evidence>
<evidence type="ECO:0000313" key="12">
    <source>
        <dbReference type="EMBL" id="KAK3206325.1"/>
    </source>
</evidence>
<keyword evidence="7" id="KW-0418">Kinase</keyword>
<evidence type="ECO:0000256" key="1">
    <source>
        <dbReference type="ARBA" id="ARBA00008536"/>
    </source>
</evidence>
<evidence type="ECO:0000256" key="8">
    <source>
        <dbReference type="ARBA" id="ARBA00022840"/>
    </source>
</evidence>
<dbReference type="InterPro" id="IPR008271">
    <property type="entry name" value="Ser/Thr_kinase_AS"/>
</dbReference>
<dbReference type="AlphaFoldDB" id="A0AAE0A931"/>
<dbReference type="InterPro" id="IPR050528">
    <property type="entry name" value="L-type_Lectin-RKs"/>
</dbReference>
<comment type="catalytic activity">
    <reaction evidence="10">
        <text>L-seryl-[protein] + ATP = O-phospho-L-seryl-[protein] + ADP + H(+)</text>
        <dbReference type="Rhea" id="RHEA:17989"/>
        <dbReference type="Rhea" id="RHEA-COMP:9863"/>
        <dbReference type="Rhea" id="RHEA-COMP:11604"/>
        <dbReference type="ChEBI" id="CHEBI:15378"/>
        <dbReference type="ChEBI" id="CHEBI:29999"/>
        <dbReference type="ChEBI" id="CHEBI:30616"/>
        <dbReference type="ChEBI" id="CHEBI:83421"/>
        <dbReference type="ChEBI" id="CHEBI:456216"/>
        <dbReference type="EC" id="2.7.11.1"/>
    </reaction>
</comment>
<reference evidence="12" key="1">
    <citation type="journal article" date="2023" name="Plant J.">
        <title>Genome sequences and population genomics provide insights into the demographic history, inbreeding, and mutation load of two 'living fossil' tree species of Dipteronia.</title>
        <authorList>
            <person name="Feng Y."/>
            <person name="Comes H.P."/>
            <person name="Chen J."/>
            <person name="Zhu S."/>
            <person name="Lu R."/>
            <person name="Zhang X."/>
            <person name="Li P."/>
            <person name="Qiu J."/>
            <person name="Olsen K.M."/>
            <person name="Qiu Y."/>
        </authorList>
    </citation>
    <scope>NUCLEOTIDE SEQUENCE</scope>
    <source>
        <strain evidence="12">NBL</strain>
    </source>
</reference>
<name>A0AAE0A931_9ROSI</name>
<evidence type="ECO:0000259" key="11">
    <source>
        <dbReference type="PROSITE" id="PS50011"/>
    </source>
</evidence>
<dbReference type="GO" id="GO:0004674">
    <property type="term" value="F:protein serine/threonine kinase activity"/>
    <property type="evidence" value="ECO:0007669"/>
    <property type="project" value="UniProtKB-KW"/>
</dbReference>
<dbReference type="EMBL" id="JANJYJ010000006">
    <property type="protein sequence ID" value="KAK3206325.1"/>
    <property type="molecule type" value="Genomic_DNA"/>
</dbReference>
<evidence type="ECO:0000256" key="3">
    <source>
        <dbReference type="ARBA" id="ARBA00012513"/>
    </source>
</evidence>
<dbReference type="InterPro" id="IPR000719">
    <property type="entry name" value="Prot_kinase_dom"/>
</dbReference>